<keyword evidence="2" id="KW-1185">Reference proteome</keyword>
<organism evidence="1 2">
    <name type="scientific">Meloidogyne enterolobii</name>
    <name type="common">Root-knot nematode worm</name>
    <name type="synonym">Meloidogyne mayaguensis</name>
    <dbReference type="NCBI Taxonomy" id="390850"/>
    <lineage>
        <taxon>Eukaryota</taxon>
        <taxon>Metazoa</taxon>
        <taxon>Ecdysozoa</taxon>
        <taxon>Nematoda</taxon>
        <taxon>Chromadorea</taxon>
        <taxon>Rhabditida</taxon>
        <taxon>Tylenchina</taxon>
        <taxon>Tylenchomorpha</taxon>
        <taxon>Tylenchoidea</taxon>
        <taxon>Meloidogynidae</taxon>
        <taxon>Meloidogyninae</taxon>
        <taxon>Meloidogyne</taxon>
    </lineage>
</organism>
<reference evidence="1" key="1">
    <citation type="submission" date="2023-11" db="EMBL/GenBank/DDBJ databases">
        <authorList>
            <person name="Poullet M."/>
        </authorList>
    </citation>
    <scope>NUCLEOTIDE SEQUENCE</scope>
    <source>
        <strain evidence="1">E1834</strain>
    </source>
</reference>
<dbReference type="EMBL" id="CAVMJV010000011">
    <property type="protein sequence ID" value="CAK5044921.1"/>
    <property type="molecule type" value="Genomic_DNA"/>
</dbReference>
<sequence>MNTQELQNNEIREGIVMKKLQDEGMSSLILKEKGNENDSLSTKVPIYEEEAIFTKIIGKEEMENIKKIQKSKNQTNILFKLREGEKRIVSDSYFIENNFKSISEARINFAEKFKIKEKLNIQSAGDEKIISEKFLQKSKSEAEVSKLIREARKEEININTKTFKEEFKNFQANLIGKEDWESYRKIIKSASQSSIKFTGKEFEEEKQICSIFIEQKQKDFEEFEIKIKDTTKINEKINTKLAEDYKIETQIILEHPNNEEEAILNFEDKIKEKTFLSLIQNKTEIPANFIARGEEAAGISSLILHASGKEKNNYEVNDLVSSEIERIDDTLIGLTSKEKDFEEINTKLEEKTEEKVELKSKASIEDKRIIETTITGREEREDVNKIIKSASQFSIKFIGREFSEERAISSISFDQKPKDFEEFEIKIKEKRQLEEKIRTKSAGDFKIEGQMIFDKLDKQEKADLKLKEKLQEKALLSSKASTYEEKEFSANSIGKEEWENAKKLQKSASLSSVIFKVRELVETRSGSAISINQRSEDSEEFEIRLQEKRQLQEKINTKAVGDFKIKNEIILEKLNCEEKADKNLKEKLKEKTSLSSKASIKELKEFSANFVGKEEWESTRKIQKSKSLSSVTLKLKEFIESRASSVLFIEKPKEYLEESEIKLKEKYKIKEKLNTKEMGDLKIGQNIYFEQKSKPEIIEFTQKEKIKERSLLNTEEKETFGDVKIEEERFLQKSKSKLEVTKLIKSTSQISTKLNIKEFKEDIINSIISIGKEPINWKEFEIKVKDTTKINEKINTKAAENCKIEDKIILEKPNDEEKTSLDLKEKLKGKAILSSKASIYEEKYFSANLLEKEKLEGTGKIIKSASQSSVISKIKEFGETRFDSSISFDQRPKIWGEFEIEIKERRKLEEKINTKSVGDLRIENQVALEHPNFEEKTDLNLSEKLQEKIFLSFKASIHEKKNFTANLIGKEEWESSKKIIKSASHSSIKFKGREFSEENSGSFLSLEKSSKVSEDTEINLKEKRQIQEKFKGKSSRDAKIEKNIFLDISTKSESQIDKIIKLKNKEEIKLKSKESSLNSKILFTNFVCNKQNKYSINKLEKSKNQNFANLKIKEVGQKSLKFVVCIENKIKEGEEVEILIKEKRNLKENKNCLAASDLNIQRILEIKMPKIEKEYSYYLNELIKENIFFKSKAVAKEKSEEIQTILSKKEEQEHVKGLLKSKSQTNISFKSREMSEEGLNSNIYIENELKDKNGIEVIYSDMNKIQEKLNTQSAGDEKIISEKSLQKSKSEAKVFKLVKEQRKEEININTKTFKEEFKNFQANLIGKEDWESYRKIIKSASQSSVIAKIKEFGETRFYSSIYFDQRPKNWGEFEIEIKEKRKLEEKINTKAIGDLKIESRIALEHPNFEGITDLNLKEKLQEKTFLSSKASIHEKKDFTANLIGKEEWESSKKIIKSASQSSIKFKGREFSHERASSVISFYRRNENSKRKSAQKQLGISKHKGK</sequence>
<evidence type="ECO:0000313" key="1">
    <source>
        <dbReference type="EMBL" id="CAK5044921.1"/>
    </source>
</evidence>
<name>A0ACB0YFR8_MELEN</name>
<accession>A0ACB0YFR8</accession>
<protein>
    <submittedName>
        <fullName evidence="1">Uncharacterized protein</fullName>
    </submittedName>
</protein>
<comment type="caution">
    <text evidence="1">The sequence shown here is derived from an EMBL/GenBank/DDBJ whole genome shotgun (WGS) entry which is preliminary data.</text>
</comment>
<evidence type="ECO:0000313" key="2">
    <source>
        <dbReference type="Proteomes" id="UP001497535"/>
    </source>
</evidence>
<dbReference type="Proteomes" id="UP001497535">
    <property type="component" value="Unassembled WGS sequence"/>
</dbReference>
<gene>
    <name evidence="1" type="ORF">MENTE1834_LOCUS11611</name>
</gene>
<proteinExistence type="predicted"/>